<dbReference type="Pfam" id="PF13837">
    <property type="entry name" value="Myb_DNA-bind_4"/>
    <property type="match status" value="1"/>
</dbReference>
<protein>
    <recommendedName>
        <fullName evidence="7">Myb-like domain-containing protein</fullName>
    </recommendedName>
</protein>
<sequence>MQPNYGVLGNHHYRHRHSIMEDGGSCPSSDYPILSSQNLSLHHPYQQRETHQNFSPETPQQRSSVAATHQLFHHQQQFPPFQQFEERLDREISQQVSSFPSFFGVNFKLGLNENSGNTHQDGALNQGEAATLLNGDDSILSNSLVMPHCWNSNVDSAAAIKEPFWKLLNRSNSEKEVQGSDNKHYNLRRAKHVDGSRENCKNSDCKFGLFGELEAICSIAKTVETNQTGSGFAPTGENSPTNKRLFVPFGTTENENIGAVNNVVEVDHGSENSIGEEVLLRKRLKRKRKRKLKQKLNSMVGFFQNLVKELVNHQEKLHREFLEAIERMDRERTQKEETWRRQEAEEFNREVIARAREQAQASDREIQFLSYVGKITGQSIDLPARRTPLVLQAEAAIDELTTNESANHKRWPKAEVEALIQIRSSIETKFQETGLKGPLWEEVSHLMGSMGYERSAKRCKEKWENINKYFRKAKESTKKRSQQSKTCSYFSQLDELYSRTHISRSADKIMSGVGPLSMNEAGIQNKDIPELLEAFTVQKSLTTATKSNVESDEMGSERLQFDDSVDCRVEFEEVSRQQGEDHSDEQNKNCREAIT</sequence>
<dbReference type="GO" id="GO:0006355">
    <property type="term" value="P:regulation of DNA-templated transcription"/>
    <property type="evidence" value="ECO:0007669"/>
    <property type="project" value="UniProtKB-ARBA"/>
</dbReference>
<keyword evidence="5" id="KW-0539">Nucleus</keyword>
<dbReference type="GO" id="GO:0003677">
    <property type="term" value="F:DNA binding"/>
    <property type="evidence" value="ECO:0007669"/>
    <property type="project" value="UniProtKB-KW"/>
</dbReference>
<dbReference type="EMBL" id="JAIWQS010000004">
    <property type="protein sequence ID" value="KAJ8767506.1"/>
    <property type="molecule type" value="Genomic_DNA"/>
</dbReference>
<dbReference type="Proteomes" id="UP001159364">
    <property type="component" value="Linkage Group LG04"/>
</dbReference>
<dbReference type="PANTHER" id="PTHR21654">
    <property type="entry name" value="FI21293P1"/>
    <property type="match status" value="1"/>
</dbReference>
<comment type="subcellular location">
    <subcellularLocation>
        <location evidence="1">Nucleus</location>
    </subcellularLocation>
</comment>
<proteinExistence type="predicted"/>
<dbReference type="AlphaFoldDB" id="A0AAV8TM70"/>
<dbReference type="SMART" id="SM00717">
    <property type="entry name" value="SANT"/>
    <property type="match status" value="1"/>
</dbReference>
<accession>A0AAV8TM70</accession>
<dbReference type="GO" id="GO:0005634">
    <property type="term" value="C:nucleus"/>
    <property type="evidence" value="ECO:0007669"/>
    <property type="project" value="UniProtKB-SubCell"/>
</dbReference>
<evidence type="ECO:0000256" key="1">
    <source>
        <dbReference type="ARBA" id="ARBA00004123"/>
    </source>
</evidence>
<evidence type="ECO:0000313" key="8">
    <source>
        <dbReference type="EMBL" id="KAJ8767506.1"/>
    </source>
</evidence>
<evidence type="ECO:0000256" key="3">
    <source>
        <dbReference type="ARBA" id="ARBA00023125"/>
    </source>
</evidence>
<gene>
    <name evidence="8" type="ORF">K2173_017550</name>
</gene>
<keyword evidence="9" id="KW-1185">Reference proteome</keyword>
<name>A0AAV8TM70_9ROSI</name>
<evidence type="ECO:0000259" key="7">
    <source>
        <dbReference type="PROSITE" id="PS50090"/>
    </source>
</evidence>
<dbReference type="FunFam" id="1.10.10.60:FF:000092">
    <property type="entry name" value="Trihelix transcription factor GT-2"/>
    <property type="match status" value="1"/>
</dbReference>
<organism evidence="8 9">
    <name type="scientific">Erythroxylum novogranatense</name>
    <dbReference type="NCBI Taxonomy" id="1862640"/>
    <lineage>
        <taxon>Eukaryota</taxon>
        <taxon>Viridiplantae</taxon>
        <taxon>Streptophyta</taxon>
        <taxon>Embryophyta</taxon>
        <taxon>Tracheophyta</taxon>
        <taxon>Spermatophyta</taxon>
        <taxon>Magnoliopsida</taxon>
        <taxon>eudicotyledons</taxon>
        <taxon>Gunneridae</taxon>
        <taxon>Pentapetalae</taxon>
        <taxon>rosids</taxon>
        <taxon>fabids</taxon>
        <taxon>Malpighiales</taxon>
        <taxon>Erythroxylaceae</taxon>
        <taxon>Erythroxylum</taxon>
    </lineage>
</organism>
<feature type="region of interest" description="Disordered" evidence="6">
    <location>
        <begin position="572"/>
        <end position="595"/>
    </location>
</feature>
<keyword evidence="2" id="KW-0805">Transcription regulation</keyword>
<dbReference type="Gene3D" id="1.10.10.60">
    <property type="entry name" value="Homeodomain-like"/>
    <property type="match status" value="1"/>
</dbReference>
<evidence type="ECO:0000256" key="5">
    <source>
        <dbReference type="ARBA" id="ARBA00023242"/>
    </source>
</evidence>
<reference evidence="8 9" key="1">
    <citation type="submission" date="2021-09" db="EMBL/GenBank/DDBJ databases">
        <title>Genomic insights and catalytic innovation underlie evolution of tropane alkaloids biosynthesis.</title>
        <authorList>
            <person name="Wang Y.-J."/>
            <person name="Tian T."/>
            <person name="Huang J.-P."/>
            <person name="Huang S.-X."/>
        </authorList>
    </citation>
    <scope>NUCLEOTIDE SEQUENCE [LARGE SCALE GENOMIC DNA]</scope>
    <source>
        <strain evidence="8">KIB-2018</strain>
        <tissue evidence="8">Leaf</tissue>
    </source>
</reference>
<dbReference type="InterPro" id="IPR044822">
    <property type="entry name" value="Myb_DNA-bind_4"/>
</dbReference>
<evidence type="ECO:0000256" key="6">
    <source>
        <dbReference type="SAM" id="MobiDB-lite"/>
    </source>
</evidence>
<evidence type="ECO:0000256" key="4">
    <source>
        <dbReference type="ARBA" id="ARBA00023163"/>
    </source>
</evidence>
<keyword evidence="3" id="KW-0238">DNA-binding</keyword>
<dbReference type="InterPro" id="IPR001005">
    <property type="entry name" value="SANT/Myb"/>
</dbReference>
<keyword evidence="4" id="KW-0804">Transcription</keyword>
<dbReference type="PANTHER" id="PTHR21654:SF31">
    <property type="entry name" value="OS02G0104500 PROTEIN"/>
    <property type="match status" value="1"/>
</dbReference>
<dbReference type="PROSITE" id="PS50090">
    <property type="entry name" value="MYB_LIKE"/>
    <property type="match status" value="1"/>
</dbReference>
<comment type="caution">
    <text evidence="8">The sequence shown here is derived from an EMBL/GenBank/DDBJ whole genome shotgun (WGS) entry which is preliminary data.</text>
</comment>
<dbReference type="CDD" id="cd12203">
    <property type="entry name" value="GT1"/>
    <property type="match status" value="1"/>
</dbReference>
<evidence type="ECO:0000256" key="2">
    <source>
        <dbReference type="ARBA" id="ARBA00023015"/>
    </source>
</evidence>
<feature type="domain" description="Myb-like" evidence="7">
    <location>
        <begin position="403"/>
        <end position="467"/>
    </location>
</feature>
<evidence type="ECO:0000313" key="9">
    <source>
        <dbReference type="Proteomes" id="UP001159364"/>
    </source>
</evidence>